<comment type="caution">
    <text evidence="1">The sequence shown here is derived from an EMBL/GenBank/DDBJ whole genome shotgun (WGS) entry which is preliminary data.</text>
</comment>
<evidence type="ECO:0000313" key="2">
    <source>
        <dbReference type="Proteomes" id="UP001589844"/>
    </source>
</evidence>
<keyword evidence="2" id="KW-1185">Reference proteome</keyword>
<name>A0ABV6IIZ8_9BURK</name>
<reference evidence="1 2" key="1">
    <citation type="submission" date="2024-09" db="EMBL/GenBank/DDBJ databases">
        <authorList>
            <person name="Sun Q."/>
            <person name="Mori K."/>
        </authorList>
    </citation>
    <scope>NUCLEOTIDE SEQUENCE [LARGE SCALE GENOMIC DNA]</scope>
    <source>
        <strain evidence="1 2">CCM 8677</strain>
    </source>
</reference>
<dbReference type="EMBL" id="JBHLXJ010000033">
    <property type="protein sequence ID" value="MFC0351812.1"/>
    <property type="molecule type" value="Genomic_DNA"/>
</dbReference>
<dbReference type="RefSeq" id="WP_390214510.1">
    <property type="nucleotide sequence ID" value="NZ_JBHLXJ010000033.1"/>
</dbReference>
<proteinExistence type="predicted"/>
<protein>
    <submittedName>
        <fullName evidence="1">Tail protein X</fullName>
    </submittedName>
</protein>
<sequence length="68" mass="7641">MKVIANQHDTLDLICWRVFGKTNGVVEQTIKLNPHVSKSGSILEQGTTIVLPDLIPVTQELKMINLWD</sequence>
<accession>A0ABV6IIZ8</accession>
<organism evidence="1 2">
    <name type="scientific">Undibacterium danionis</name>
    <dbReference type="NCBI Taxonomy" id="1812100"/>
    <lineage>
        <taxon>Bacteria</taxon>
        <taxon>Pseudomonadati</taxon>
        <taxon>Pseudomonadota</taxon>
        <taxon>Betaproteobacteria</taxon>
        <taxon>Burkholderiales</taxon>
        <taxon>Oxalobacteraceae</taxon>
        <taxon>Undibacterium</taxon>
    </lineage>
</organism>
<dbReference type="Proteomes" id="UP001589844">
    <property type="component" value="Unassembled WGS sequence"/>
</dbReference>
<dbReference type="InterPro" id="IPR008861">
    <property type="entry name" value="GpX-like"/>
</dbReference>
<evidence type="ECO:0000313" key="1">
    <source>
        <dbReference type="EMBL" id="MFC0351812.1"/>
    </source>
</evidence>
<dbReference type="Pfam" id="PF05489">
    <property type="entry name" value="Phage_tail_X"/>
    <property type="match status" value="1"/>
</dbReference>
<gene>
    <name evidence="1" type="ORF">ACFFJH_18490</name>
</gene>